<evidence type="ECO:0000259" key="12">
    <source>
        <dbReference type="PROSITE" id="PS51194"/>
    </source>
</evidence>
<dbReference type="SUPFAM" id="SSF46785">
    <property type="entry name" value="Winged helix' DNA-binding domain"/>
    <property type="match status" value="1"/>
</dbReference>
<keyword evidence="1 10" id="KW-0547">Nucleotide-binding</keyword>
<dbReference type="GO" id="GO:0003677">
    <property type="term" value="F:DNA binding"/>
    <property type="evidence" value="ECO:0007669"/>
    <property type="project" value="UniProtKB-UniRule"/>
</dbReference>
<keyword evidence="7 10" id="KW-0234">DNA repair</keyword>
<dbReference type="GO" id="GO:0005524">
    <property type="term" value="F:ATP binding"/>
    <property type="evidence" value="ECO:0007669"/>
    <property type="project" value="UniProtKB-UniRule"/>
</dbReference>
<keyword evidence="4 10" id="KW-0347">Helicase</keyword>
<dbReference type="InterPro" id="IPR001650">
    <property type="entry name" value="Helicase_C-like"/>
</dbReference>
<evidence type="ECO:0000256" key="1">
    <source>
        <dbReference type="ARBA" id="ARBA00022741"/>
    </source>
</evidence>
<dbReference type="SUPFAM" id="SSF158702">
    <property type="entry name" value="Sec63 N-terminal domain-like"/>
    <property type="match status" value="1"/>
</dbReference>
<evidence type="ECO:0000256" key="7">
    <source>
        <dbReference type="ARBA" id="ARBA00023204"/>
    </source>
</evidence>
<comment type="subunit">
    <text evidence="10">Monomer.</text>
</comment>
<dbReference type="SUPFAM" id="SSF52540">
    <property type="entry name" value="P-loop containing nucleoside triphosphate hydrolases"/>
    <property type="match status" value="2"/>
</dbReference>
<evidence type="ECO:0000256" key="6">
    <source>
        <dbReference type="ARBA" id="ARBA00023125"/>
    </source>
</evidence>
<dbReference type="GO" id="GO:0006281">
    <property type="term" value="P:DNA repair"/>
    <property type="evidence" value="ECO:0007669"/>
    <property type="project" value="UniProtKB-UniRule"/>
</dbReference>
<comment type="catalytic activity">
    <reaction evidence="10">
        <text>ATP + H2O = ADP + phosphate + H(+)</text>
        <dbReference type="Rhea" id="RHEA:13065"/>
        <dbReference type="ChEBI" id="CHEBI:15377"/>
        <dbReference type="ChEBI" id="CHEBI:15378"/>
        <dbReference type="ChEBI" id="CHEBI:30616"/>
        <dbReference type="ChEBI" id="CHEBI:43474"/>
        <dbReference type="ChEBI" id="CHEBI:456216"/>
        <dbReference type="EC" id="5.6.2.4"/>
    </reaction>
</comment>
<reference evidence="13 14" key="1">
    <citation type="submission" date="2018-12" db="EMBL/GenBank/DDBJ databases">
        <title>The complete genome of the methanogenic archaea of the candidate phylum Verstraetearchaeota, obtained from the metagenome of underground thermal water.</title>
        <authorList>
            <person name="Kadnikov V.V."/>
            <person name="Mardanov A.V."/>
            <person name="Beletsky A.V."/>
            <person name="Karnachuk O.V."/>
            <person name="Ravin N.V."/>
        </authorList>
    </citation>
    <scope>NUCLEOTIDE SEQUENCE [LARGE SCALE GENOMIC DNA]</scope>
    <source>
        <strain evidence="13">Ch88</strain>
    </source>
</reference>
<dbReference type="Pfam" id="PF14520">
    <property type="entry name" value="HHH_5"/>
    <property type="match status" value="1"/>
</dbReference>
<feature type="domain" description="Helicase C-terminal" evidence="12">
    <location>
        <begin position="136"/>
        <end position="338"/>
    </location>
</feature>
<evidence type="ECO:0000313" key="13">
    <source>
        <dbReference type="EMBL" id="RWX74040.1"/>
    </source>
</evidence>
<dbReference type="Gene3D" id="1.10.150.20">
    <property type="entry name" value="5' to 3' exonuclease, C-terminal subdomain"/>
    <property type="match status" value="1"/>
</dbReference>
<dbReference type="Pfam" id="PF00271">
    <property type="entry name" value="Helicase_C"/>
    <property type="match status" value="1"/>
</dbReference>
<comment type="caution">
    <text evidence="13">The sequence shown here is derived from an EMBL/GenBank/DDBJ whole genome shotgun (WGS) entry which is preliminary data.</text>
</comment>
<gene>
    <name evidence="10" type="primary">hel308</name>
    <name evidence="13" type="ORF">Metus_0065</name>
</gene>
<evidence type="ECO:0000256" key="9">
    <source>
        <dbReference type="ARBA" id="ARBA00034617"/>
    </source>
</evidence>
<sequence length="639" mass="70734">MSSGDYDSLDPELGKYDLIIATNEKADSLFRHSPPWVDRLSLVVADEIHLLGEPSRGPTLESILTRMKYLKMDVQVLGLSATISNAEELAGWLGACLVTSDWRPVPLKEGVFCRGSVTFLDGEVRQVPKSGGGDPVADMAVDVIKSGGQMLIFTGSRNSAVSLARRLEGPVQGELKSSEKSRLKALSERILSLGERTKLTEKLAKSVSCGVAFHHAGLTYPQRKAIEDSFRSALIKCICATPTLAAGVNTPARRVLIYEYRRYEPGVGRVNIPVLEYKQMAGRAGRPRYDKLGEAIVFSRSEEERDFLFEQYLLAKPEKVWSKLGVAPSLRSQVLAAVAMGLARSRGSIIDFFGESFCAYQYGIDSFKSSILESVSFLINAGMIKEGKEVESLEATALGKRVAELYIDPKSAEIILRALALRRSGLPAMSYLALACHTPDMPKLYVRGKEVESLESYLESNSDLLLFEVPEEEFEREMILSELKTALLLKEWIDEAPEEAIVEHFDIGSGDIYAYVESAKWILNAAHELARLMGYRESAEPIRRLLVRVENGIREELLPLISLRGIGRVRARAIYSAGYRSIEDLKRASVSDLRRIPQIGPETVKSILEQVGGTVTKEEWSSVASRKGTRQLSIDDYGT</sequence>
<dbReference type="PROSITE" id="PS51194">
    <property type="entry name" value="HELICASE_CTER"/>
    <property type="match status" value="1"/>
</dbReference>
<dbReference type="EC" id="5.6.2.4" evidence="10"/>
<dbReference type="PANTHER" id="PTHR47961">
    <property type="entry name" value="DNA POLYMERASE THETA, PUTATIVE (AFU_ORTHOLOGUE AFUA_1G05260)-RELATED"/>
    <property type="match status" value="1"/>
</dbReference>
<evidence type="ECO:0000256" key="5">
    <source>
        <dbReference type="ARBA" id="ARBA00022840"/>
    </source>
</evidence>
<comment type="similarity">
    <text evidence="10">Belongs to the helicase family. Hel308 subfamily.</text>
</comment>
<evidence type="ECO:0000259" key="11">
    <source>
        <dbReference type="PROSITE" id="PS51192"/>
    </source>
</evidence>
<keyword evidence="3 10" id="KW-0378">Hydrolase</keyword>
<dbReference type="Pfam" id="PF21280">
    <property type="entry name" value="Helicase_dom4_arc"/>
    <property type="match status" value="1"/>
</dbReference>
<keyword evidence="5 10" id="KW-0067">ATP-binding</keyword>
<comment type="catalytic activity">
    <reaction evidence="9 10">
        <text>Couples ATP hydrolysis with the unwinding of duplex DNA by translocating in the 3'-5' direction.</text>
        <dbReference type="EC" id="5.6.2.4"/>
    </reaction>
</comment>
<accession>A0A3S3S0Z8</accession>
<keyword evidence="2 10" id="KW-0227">DNA damage</keyword>
<evidence type="ECO:0000313" key="14">
    <source>
        <dbReference type="Proteomes" id="UP000288215"/>
    </source>
</evidence>
<evidence type="ECO:0000256" key="8">
    <source>
        <dbReference type="ARBA" id="ARBA00023235"/>
    </source>
</evidence>
<dbReference type="PROSITE" id="PS51192">
    <property type="entry name" value="HELICASE_ATP_BIND_1"/>
    <property type="match status" value="1"/>
</dbReference>
<dbReference type="InterPro" id="IPR048772">
    <property type="entry name" value="Hel308-like_dom4"/>
</dbReference>
<evidence type="ECO:0000256" key="4">
    <source>
        <dbReference type="ARBA" id="ARBA00022806"/>
    </source>
</evidence>
<evidence type="ECO:0000256" key="10">
    <source>
        <dbReference type="HAMAP-Rule" id="MF_00442"/>
    </source>
</evidence>
<dbReference type="AlphaFoldDB" id="A0A3S3S0Z8"/>
<dbReference type="InterPro" id="IPR003583">
    <property type="entry name" value="Hlx-hairpin-Hlx_DNA-bd_motif"/>
</dbReference>
<dbReference type="InterPro" id="IPR036390">
    <property type="entry name" value="WH_DNA-bd_sf"/>
</dbReference>
<feature type="domain" description="Helicase ATP-binding" evidence="11">
    <location>
        <begin position="1"/>
        <end position="101"/>
    </location>
</feature>
<dbReference type="GO" id="GO:0016887">
    <property type="term" value="F:ATP hydrolysis activity"/>
    <property type="evidence" value="ECO:0007669"/>
    <property type="project" value="RHEA"/>
</dbReference>
<dbReference type="GO" id="GO:0043138">
    <property type="term" value="F:3'-5' DNA helicase activity"/>
    <property type="evidence" value="ECO:0007669"/>
    <property type="project" value="UniProtKB-UniRule"/>
</dbReference>
<protein>
    <recommendedName>
        <fullName evidence="10">ATP-dependent DNA helicase Hel308</fullName>
        <ecNumber evidence="10">5.6.2.4</ecNumber>
    </recommendedName>
    <alternativeName>
        <fullName evidence="10">DNA 3'-5' helicase Hel308</fullName>
    </alternativeName>
</protein>
<evidence type="ECO:0000256" key="2">
    <source>
        <dbReference type="ARBA" id="ARBA00022763"/>
    </source>
</evidence>
<dbReference type="SMART" id="SM00490">
    <property type="entry name" value="HELICc"/>
    <property type="match status" value="1"/>
</dbReference>
<dbReference type="EMBL" id="RXGA01000001">
    <property type="protein sequence ID" value="RWX74040.1"/>
    <property type="molecule type" value="Genomic_DNA"/>
</dbReference>
<evidence type="ECO:0000256" key="3">
    <source>
        <dbReference type="ARBA" id="ARBA00022801"/>
    </source>
</evidence>
<dbReference type="InterPro" id="IPR050474">
    <property type="entry name" value="Hel308_SKI2-like"/>
</dbReference>
<keyword evidence="8 10" id="KW-0413">Isomerase</keyword>
<name>A0A3S3S0Z8_METS7</name>
<dbReference type="Proteomes" id="UP000288215">
    <property type="component" value="Unassembled WGS sequence"/>
</dbReference>
<proteinExistence type="inferred from homology"/>
<dbReference type="InterPro" id="IPR014001">
    <property type="entry name" value="Helicase_ATP-bd"/>
</dbReference>
<dbReference type="Gene3D" id="1.10.3380.30">
    <property type="match status" value="1"/>
</dbReference>
<dbReference type="Pfam" id="PF00270">
    <property type="entry name" value="DEAD"/>
    <property type="match status" value="1"/>
</dbReference>
<dbReference type="HAMAP" id="MF_00442">
    <property type="entry name" value="Helicase_Hel308"/>
    <property type="match status" value="1"/>
</dbReference>
<comment type="caution">
    <text evidence="10">Lacks conserved residue(s) required for the propagation of feature annotation.</text>
</comment>
<dbReference type="InterPro" id="IPR022965">
    <property type="entry name" value="Helicase_Hel308"/>
</dbReference>
<dbReference type="CDD" id="cd18795">
    <property type="entry name" value="SF2_C_Ski2"/>
    <property type="match status" value="1"/>
</dbReference>
<keyword evidence="6 10" id="KW-0238">DNA-binding</keyword>
<dbReference type="Gene3D" id="3.40.50.300">
    <property type="entry name" value="P-loop containing nucleotide triphosphate hydrolases"/>
    <property type="match status" value="2"/>
</dbReference>
<dbReference type="SMART" id="SM00278">
    <property type="entry name" value="HhH1"/>
    <property type="match status" value="2"/>
</dbReference>
<dbReference type="InterPro" id="IPR011545">
    <property type="entry name" value="DEAD/DEAH_box_helicase_dom"/>
</dbReference>
<comment type="function">
    <text evidence="10">DNA-dependent ATPase and 3'-5' DNA helicase that may be involved in repair of stalled replication forks.</text>
</comment>
<organism evidence="13 14">
    <name type="scientific">Methanosuratincola subterraneus</name>
    <dbReference type="NCBI Taxonomy" id="2593994"/>
    <lineage>
        <taxon>Archaea</taxon>
        <taxon>Thermoproteota</taxon>
        <taxon>Methanosuratincolia</taxon>
        <taxon>Candidatus Methanomethylicales</taxon>
        <taxon>Candidatus Methanomethylicaceae</taxon>
        <taxon>Candidatus Methanosuratincola (ex Vanwonterghem et al. 2016)</taxon>
    </lineage>
</organism>
<dbReference type="InterPro" id="IPR027417">
    <property type="entry name" value="P-loop_NTPase"/>
</dbReference>
<dbReference type="PANTHER" id="PTHR47961:SF10">
    <property type="entry name" value="ATP-DEPENDENT DNA HELICASE HEL308"/>
    <property type="match status" value="1"/>
</dbReference>